<keyword evidence="4" id="KW-1185">Reference proteome</keyword>
<dbReference type="EnsemblPlants" id="KQK93482">
    <property type="protein sequence ID" value="KQK93482"/>
    <property type="gene ID" value="SETIT_027314mg"/>
</dbReference>
<reference evidence="2 4" key="1">
    <citation type="journal article" date="2012" name="Nat. Biotechnol.">
        <title>Reference genome sequence of the model plant Setaria.</title>
        <authorList>
            <person name="Bennetzen J.L."/>
            <person name="Schmutz J."/>
            <person name="Wang H."/>
            <person name="Percifield R."/>
            <person name="Hawkins J."/>
            <person name="Pontaroli A.C."/>
            <person name="Estep M."/>
            <person name="Feng L."/>
            <person name="Vaughn J.N."/>
            <person name="Grimwood J."/>
            <person name="Jenkins J."/>
            <person name="Barry K."/>
            <person name="Lindquist E."/>
            <person name="Hellsten U."/>
            <person name="Deshpande S."/>
            <person name="Wang X."/>
            <person name="Wu X."/>
            <person name="Mitros T."/>
            <person name="Triplett J."/>
            <person name="Yang X."/>
            <person name="Ye C.Y."/>
            <person name="Mauro-Herrera M."/>
            <person name="Wang L."/>
            <person name="Li P."/>
            <person name="Sharma M."/>
            <person name="Sharma R."/>
            <person name="Ronald P.C."/>
            <person name="Panaud O."/>
            <person name="Kellogg E.A."/>
            <person name="Brutnell T.P."/>
            <person name="Doust A.N."/>
            <person name="Tuskan G.A."/>
            <person name="Rokhsar D."/>
            <person name="Devos K.M."/>
        </authorList>
    </citation>
    <scope>NUCLEOTIDE SEQUENCE [LARGE SCALE GENOMIC DNA]</scope>
    <source>
        <strain evidence="4">cv. Yugu1</strain>
        <strain evidence="2">Yugu1</strain>
    </source>
</reference>
<evidence type="ECO:0000313" key="3">
    <source>
        <dbReference type="EnsemblPlants" id="KQK93482"/>
    </source>
</evidence>
<dbReference type="eggNOG" id="KOG4197">
    <property type="taxonomic scope" value="Eukaryota"/>
</dbReference>
<dbReference type="InterPro" id="IPR013078">
    <property type="entry name" value="His_Pase_superF_clade-1"/>
</dbReference>
<dbReference type="EMBL" id="CM003535">
    <property type="protein sequence ID" value="RCV36954.1"/>
    <property type="molecule type" value="Genomic_DNA"/>
</dbReference>
<dbReference type="eggNOG" id="KOG0235">
    <property type="taxonomic scope" value="Eukaryota"/>
</dbReference>
<dbReference type="EMBL" id="AGNK02004612">
    <property type="status" value="NOT_ANNOTATED_CDS"/>
    <property type="molecule type" value="Genomic_DNA"/>
</dbReference>
<dbReference type="HOGENOM" id="CLU_1226604_0_0_1"/>
<evidence type="ECO:0008006" key="5">
    <source>
        <dbReference type="Google" id="ProtNLM"/>
    </source>
</evidence>
<dbReference type="InterPro" id="IPR029033">
    <property type="entry name" value="His_PPase_superfam"/>
</dbReference>
<sequence>MEGKAAETCARAREMHSTLPEARHCNRLLRLLVERLRWEDARKLYDEMLAEEGGADNYSTCAMVRGMCLEGRVEEGMKLIEARWGAECIPHAVFYNVPARGHWEGIAFGGGESLDQLSKRRVSYLNMIADKHKGERVVVVSHGATIEEICRHANPMTTLVRRRIPNTSISEIHISGENGHWILEKLGDVGHINEDGFLQSAFGGDGKKTCCSALVRTAIQSATSSP</sequence>
<dbReference type="GO" id="GO:0005737">
    <property type="term" value="C:cytoplasm"/>
    <property type="evidence" value="ECO:0000318"/>
    <property type="project" value="GO_Central"/>
</dbReference>
<evidence type="ECO:0000313" key="2">
    <source>
        <dbReference type="EMBL" id="RCV36954.1"/>
    </source>
</evidence>
<comment type="similarity">
    <text evidence="1">Belongs to the phosphoglycerate mutase family.</text>
</comment>
<dbReference type="OrthoDB" id="354304at2759"/>
<dbReference type="Proteomes" id="UP000004995">
    <property type="component" value="Unassembled WGS sequence"/>
</dbReference>
<dbReference type="Pfam" id="PF00300">
    <property type="entry name" value="His_Phos_1"/>
    <property type="match status" value="1"/>
</dbReference>
<proteinExistence type="inferred from homology"/>
<dbReference type="PANTHER" id="PTHR48100:SF29">
    <property type="entry name" value="OS11G0138600 PROTEIN"/>
    <property type="match status" value="1"/>
</dbReference>
<dbReference type="CDD" id="cd07067">
    <property type="entry name" value="HP_PGM_like"/>
    <property type="match status" value="1"/>
</dbReference>
<dbReference type="GO" id="GO:0016791">
    <property type="term" value="F:phosphatase activity"/>
    <property type="evidence" value="ECO:0000318"/>
    <property type="project" value="GO_Central"/>
</dbReference>
<evidence type="ECO:0000313" key="4">
    <source>
        <dbReference type="Proteomes" id="UP000004995"/>
    </source>
</evidence>
<name>K3ZL58_SETIT</name>
<dbReference type="InterPro" id="IPR050275">
    <property type="entry name" value="PGM_Phosphatase"/>
</dbReference>
<dbReference type="AlphaFoldDB" id="K3ZL58"/>
<dbReference type="Gramene" id="KQK93482">
    <property type="protein sequence ID" value="KQK93482"/>
    <property type="gene ID" value="SETIT_027314mg"/>
</dbReference>
<dbReference type="SUPFAM" id="SSF53254">
    <property type="entry name" value="Phosphoglycerate mutase-like"/>
    <property type="match status" value="1"/>
</dbReference>
<gene>
    <name evidence="2" type="ORF">SETIT_8G023500v2</name>
</gene>
<dbReference type="Gene3D" id="3.40.50.1240">
    <property type="entry name" value="Phosphoglycerate mutase-like"/>
    <property type="match status" value="1"/>
</dbReference>
<accession>K3ZL58</accession>
<dbReference type="PANTHER" id="PTHR48100">
    <property type="entry name" value="BROAD-SPECIFICITY PHOSPHATASE YOR283W-RELATED"/>
    <property type="match status" value="1"/>
</dbReference>
<evidence type="ECO:0000256" key="1">
    <source>
        <dbReference type="ARBA" id="ARBA00038362"/>
    </source>
</evidence>
<organism evidence="3 4">
    <name type="scientific">Setaria italica</name>
    <name type="common">Foxtail millet</name>
    <name type="synonym">Panicum italicum</name>
    <dbReference type="NCBI Taxonomy" id="4555"/>
    <lineage>
        <taxon>Eukaryota</taxon>
        <taxon>Viridiplantae</taxon>
        <taxon>Streptophyta</taxon>
        <taxon>Embryophyta</taxon>
        <taxon>Tracheophyta</taxon>
        <taxon>Spermatophyta</taxon>
        <taxon>Magnoliopsida</taxon>
        <taxon>Liliopsida</taxon>
        <taxon>Poales</taxon>
        <taxon>Poaceae</taxon>
        <taxon>PACMAD clade</taxon>
        <taxon>Panicoideae</taxon>
        <taxon>Panicodae</taxon>
        <taxon>Paniceae</taxon>
        <taxon>Cenchrinae</taxon>
        <taxon>Setaria</taxon>
    </lineage>
</organism>
<reference evidence="3" key="3">
    <citation type="submission" date="2018-08" db="UniProtKB">
        <authorList>
            <consortium name="EnsemblPlants"/>
        </authorList>
    </citation>
    <scope>IDENTIFICATION</scope>
    <source>
        <strain evidence="3">Yugu1</strain>
    </source>
</reference>
<reference evidence="2" key="2">
    <citation type="submission" date="2015-07" db="EMBL/GenBank/DDBJ databases">
        <authorList>
            <person name="Noorani M."/>
        </authorList>
    </citation>
    <scope>NUCLEOTIDE SEQUENCE</scope>
    <source>
        <strain evidence="2">Yugu1</strain>
    </source>
</reference>
<protein>
    <recommendedName>
        <fullName evidence="5">Smr domain-containing protein</fullName>
    </recommendedName>
</protein>